<reference evidence="2" key="1">
    <citation type="submission" date="2022-06" db="EMBL/GenBank/DDBJ databases">
        <authorList>
            <person name="Berger JAMES D."/>
            <person name="Berger JAMES D."/>
        </authorList>
    </citation>
    <scope>NUCLEOTIDE SEQUENCE [LARGE SCALE GENOMIC DNA]</scope>
</reference>
<evidence type="ECO:0000313" key="3">
    <source>
        <dbReference type="WBParaSite" id="SRDH1_94830.2"/>
    </source>
</evidence>
<accession>A0AA85GIQ1</accession>
<feature type="region of interest" description="Disordered" evidence="1">
    <location>
        <begin position="107"/>
        <end position="127"/>
    </location>
</feature>
<feature type="compositionally biased region" description="Polar residues" evidence="1">
    <location>
        <begin position="207"/>
        <end position="221"/>
    </location>
</feature>
<dbReference type="AlphaFoldDB" id="A0AA85GIQ1"/>
<sequence>MVKRLSVVEPLIIVFNFQTLDQMKKEEKNESKPKVSEYLPKCGVTVDLYCPEQMSIDQLLEIFERRGFKSLVSNANTLEHIVNLYYDHLIPRSNREESVSELTECTSVNASNDSNSNLPKEKVNSSRKRMDDLDNLVITYDVKRFTPCSTKTSHVSSEEHNLTVIHPKQTVQMKEMTDQSICKPSNIPLDSLHSDNMKPVPPHLMNEKSSNSEINDHSLQSMKKRPKINRNFETLTNNI</sequence>
<organism evidence="2 3">
    <name type="scientific">Schistosoma rodhaini</name>
    <dbReference type="NCBI Taxonomy" id="6188"/>
    <lineage>
        <taxon>Eukaryota</taxon>
        <taxon>Metazoa</taxon>
        <taxon>Spiralia</taxon>
        <taxon>Lophotrochozoa</taxon>
        <taxon>Platyhelminthes</taxon>
        <taxon>Trematoda</taxon>
        <taxon>Digenea</taxon>
        <taxon>Strigeidida</taxon>
        <taxon>Schistosomatoidea</taxon>
        <taxon>Schistosomatidae</taxon>
        <taxon>Schistosoma</taxon>
    </lineage>
</organism>
<evidence type="ECO:0000256" key="1">
    <source>
        <dbReference type="SAM" id="MobiDB-lite"/>
    </source>
</evidence>
<name>A0AA85GIQ1_9TREM</name>
<protein>
    <submittedName>
        <fullName evidence="3">Uncharacterized protein</fullName>
    </submittedName>
</protein>
<proteinExistence type="predicted"/>
<evidence type="ECO:0000313" key="2">
    <source>
        <dbReference type="Proteomes" id="UP000050792"/>
    </source>
</evidence>
<dbReference type="WBParaSite" id="SRDH1_94830.2">
    <property type="protein sequence ID" value="SRDH1_94830.2"/>
    <property type="gene ID" value="SRDH1_94830"/>
</dbReference>
<feature type="compositionally biased region" description="Polar residues" evidence="1">
    <location>
        <begin position="107"/>
        <end position="118"/>
    </location>
</feature>
<dbReference type="Proteomes" id="UP000050792">
    <property type="component" value="Unassembled WGS sequence"/>
</dbReference>
<reference evidence="3" key="2">
    <citation type="submission" date="2023-11" db="UniProtKB">
        <authorList>
            <consortium name="WormBaseParasite"/>
        </authorList>
    </citation>
    <scope>IDENTIFICATION</scope>
</reference>
<feature type="region of interest" description="Disordered" evidence="1">
    <location>
        <begin position="204"/>
        <end position="227"/>
    </location>
</feature>
<keyword evidence="2" id="KW-1185">Reference proteome</keyword>